<dbReference type="GO" id="GO:0051999">
    <property type="term" value="P:mannosyl-inositol phosphorylceramide biosynthetic process"/>
    <property type="evidence" value="ECO:0007669"/>
    <property type="project" value="TreeGrafter"/>
</dbReference>
<dbReference type="EMBL" id="BDSP01000082">
    <property type="protein sequence ID" value="GAX14711.1"/>
    <property type="molecule type" value="Genomic_DNA"/>
</dbReference>
<keyword evidence="2" id="KW-0812">Transmembrane</keyword>
<keyword evidence="1" id="KW-0808">Transferase</keyword>
<dbReference type="InterPro" id="IPR051706">
    <property type="entry name" value="Glycosyltransferase_domain"/>
</dbReference>
<evidence type="ECO:0000256" key="1">
    <source>
        <dbReference type="ARBA" id="ARBA00022679"/>
    </source>
</evidence>
<protein>
    <submittedName>
        <fullName evidence="3">Uncharacterized protein</fullName>
    </submittedName>
</protein>
<gene>
    <name evidence="3" type="ORF">FisN_11Hh252</name>
</gene>
<dbReference type="AlphaFoldDB" id="A0A1Z5JLQ0"/>
<dbReference type="InterPro" id="IPR029044">
    <property type="entry name" value="Nucleotide-diphossugar_trans"/>
</dbReference>
<dbReference type="GO" id="GO:0000030">
    <property type="term" value="F:mannosyltransferase activity"/>
    <property type="evidence" value="ECO:0007669"/>
    <property type="project" value="TreeGrafter"/>
</dbReference>
<dbReference type="Pfam" id="PF04488">
    <property type="entry name" value="Gly_transf_sug"/>
    <property type="match status" value="1"/>
</dbReference>
<comment type="caution">
    <text evidence="3">The sequence shown here is derived from an EMBL/GenBank/DDBJ whole genome shotgun (WGS) entry which is preliminary data.</text>
</comment>
<dbReference type="Proteomes" id="UP000198406">
    <property type="component" value="Unassembled WGS sequence"/>
</dbReference>
<dbReference type="SUPFAM" id="SSF53448">
    <property type="entry name" value="Nucleotide-diphospho-sugar transferases"/>
    <property type="match status" value="1"/>
</dbReference>
<dbReference type="Gene3D" id="3.90.550.20">
    <property type="match status" value="1"/>
</dbReference>
<name>A0A1Z5JLQ0_FISSO</name>
<accession>A0A1Z5JLQ0</accession>
<reference evidence="3 4" key="1">
    <citation type="journal article" date="2015" name="Plant Cell">
        <title>Oil accumulation by the oleaginous diatom Fistulifera solaris as revealed by the genome and transcriptome.</title>
        <authorList>
            <person name="Tanaka T."/>
            <person name="Maeda Y."/>
            <person name="Veluchamy A."/>
            <person name="Tanaka M."/>
            <person name="Abida H."/>
            <person name="Marechal E."/>
            <person name="Bowler C."/>
            <person name="Muto M."/>
            <person name="Sunaga Y."/>
            <person name="Tanaka M."/>
            <person name="Yoshino T."/>
            <person name="Taniguchi T."/>
            <person name="Fukuda Y."/>
            <person name="Nemoto M."/>
            <person name="Matsumoto M."/>
            <person name="Wong P.S."/>
            <person name="Aburatani S."/>
            <person name="Fujibuchi W."/>
        </authorList>
    </citation>
    <scope>NUCLEOTIDE SEQUENCE [LARGE SCALE GENOMIC DNA]</scope>
    <source>
        <strain evidence="3 4">JPCC DA0580</strain>
    </source>
</reference>
<keyword evidence="2" id="KW-0472">Membrane</keyword>
<keyword evidence="2" id="KW-1133">Transmembrane helix</keyword>
<evidence type="ECO:0000313" key="4">
    <source>
        <dbReference type="Proteomes" id="UP000198406"/>
    </source>
</evidence>
<dbReference type="InParanoid" id="A0A1Z5JLQ0"/>
<dbReference type="InterPro" id="IPR007577">
    <property type="entry name" value="GlycoTrfase_DXD_sugar-bd_CS"/>
</dbReference>
<dbReference type="OrthoDB" id="45532at2759"/>
<evidence type="ECO:0000256" key="2">
    <source>
        <dbReference type="SAM" id="Phobius"/>
    </source>
</evidence>
<organism evidence="3 4">
    <name type="scientific">Fistulifera solaris</name>
    <name type="common">Oleaginous diatom</name>
    <dbReference type="NCBI Taxonomy" id="1519565"/>
    <lineage>
        <taxon>Eukaryota</taxon>
        <taxon>Sar</taxon>
        <taxon>Stramenopiles</taxon>
        <taxon>Ochrophyta</taxon>
        <taxon>Bacillariophyta</taxon>
        <taxon>Bacillariophyceae</taxon>
        <taxon>Bacillariophycidae</taxon>
        <taxon>Naviculales</taxon>
        <taxon>Naviculaceae</taxon>
        <taxon>Fistulifera</taxon>
    </lineage>
</organism>
<dbReference type="GO" id="GO:0016020">
    <property type="term" value="C:membrane"/>
    <property type="evidence" value="ECO:0007669"/>
    <property type="project" value="GOC"/>
</dbReference>
<keyword evidence="4" id="KW-1185">Reference proteome</keyword>
<sequence length="339" mass="38606">MRQTAKLLLYAPLTLLLIENVLVGFYWMGSIRVQEFPAPPSFRPPRRLTLAELTTSSNKDCQSPLLHIDNYQIFLPQTASSSKRIPHIIHQTSKSRCVTPRLAKAIQTWQTWSEWEYYFHDDEAVARLFQQSAQQFPLLSDLYPHCLVHGTVRADLWRYLILWEYGGVYADLDAVPASFTTDWLENNDAFFVIEQYHLLSQYFIAVTPRHPLMWYAIQVSLSNLWKLSDTGGVAAAVTTGPHALHQAFILFAKDGGLIIDPARPGEKPVKAGTYVGTQGRSVTAVGVAERQNEIIDRDVLGNFKKRDYDRMNMTFHQDDKKKLLGKACFAAIRESKFGK</sequence>
<dbReference type="PANTHER" id="PTHR32385">
    <property type="entry name" value="MANNOSYL PHOSPHORYLINOSITOL CERAMIDE SYNTHASE"/>
    <property type="match status" value="1"/>
</dbReference>
<evidence type="ECO:0000313" key="3">
    <source>
        <dbReference type="EMBL" id="GAX14711.1"/>
    </source>
</evidence>
<dbReference type="PANTHER" id="PTHR32385:SF15">
    <property type="entry name" value="INOSITOL PHOSPHOCERAMIDE MANNOSYLTRANSFERASE 1"/>
    <property type="match status" value="1"/>
</dbReference>
<feature type="transmembrane region" description="Helical" evidence="2">
    <location>
        <begin position="7"/>
        <end position="28"/>
    </location>
</feature>
<proteinExistence type="predicted"/>